<organism evidence="3 4">
    <name type="scientific">Rehmannia glutinosa</name>
    <name type="common">Chinese foxglove</name>
    <dbReference type="NCBI Taxonomy" id="99300"/>
    <lineage>
        <taxon>Eukaryota</taxon>
        <taxon>Viridiplantae</taxon>
        <taxon>Streptophyta</taxon>
        <taxon>Embryophyta</taxon>
        <taxon>Tracheophyta</taxon>
        <taxon>Spermatophyta</taxon>
        <taxon>Magnoliopsida</taxon>
        <taxon>eudicotyledons</taxon>
        <taxon>Gunneridae</taxon>
        <taxon>Pentapetalae</taxon>
        <taxon>asterids</taxon>
        <taxon>lamiids</taxon>
        <taxon>Lamiales</taxon>
        <taxon>Orobanchaceae</taxon>
        <taxon>Rehmannieae</taxon>
        <taxon>Rehmannia</taxon>
    </lineage>
</organism>
<dbReference type="CDD" id="cd06222">
    <property type="entry name" value="RNase_H_like"/>
    <property type="match status" value="1"/>
</dbReference>
<protein>
    <submittedName>
        <fullName evidence="3">Uncharacterized protein</fullName>
    </submittedName>
</protein>
<dbReference type="InterPro" id="IPR036397">
    <property type="entry name" value="RNaseH_sf"/>
</dbReference>
<gene>
    <name evidence="3" type="ORF">DH2020_018847</name>
</gene>
<dbReference type="InterPro" id="IPR026960">
    <property type="entry name" value="RVT-Znf"/>
</dbReference>
<dbReference type="Proteomes" id="UP001318860">
    <property type="component" value="Unassembled WGS sequence"/>
</dbReference>
<dbReference type="InterPro" id="IPR002156">
    <property type="entry name" value="RNaseH_domain"/>
</dbReference>
<dbReference type="PANTHER" id="PTHR47074">
    <property type="entry name" value="BNAC02G40300D PROTEIN"/>
    <property type="match status" value="1"/>
</dbReference>
<dbReference type="InterPro" id="IPR044730">
    <property type="entry name" value="RNase_H-like_dom_plant"/>
</dbReference>
<dbReference type="InterPro" id="IPR012337">
    <property type="entry name" value="RNaseH-like_sf"/>
</dbReference>
<comment type="caution">
    <text evidence="3">The sequence shown here is derived from an EMBL/GenBank/DDBJ whole genome shotgun (WGS) entry which is preliminary data.</text>
</comment>
<reference evidence="3 4" key="1">
    <citation type="journal article" date="2021" name="Comput. Struct. Biotechnol. J.">
        <title>De novo genome assembly of the potent medicinal plant Rehmannia glutinosa using nanopore technology.</title>
        <authorList>
            <person name="Ma L."/>
            <person name="Dong C."/>
            <person name="Song C."/>
            <person name="Wang X."/>
            <person name="Zheng X."/>
            <person name="Niu Y."/>
            <person name="Chen S."/>
            <person name="Feng W."/>
        </authorList>
    </citation>
    <scope>NUCLEOTIDE SEQUENCE [LARGE SCALE GENOMIC DNA]</scope>
    <source>
        <strain evidence="3">DH-2019</strain>
    </source>
</reference>
<dbReference type="EMBL" id="JABTTQ020000010">
    <property type="protein sequence ID" value="KAK6147935.1"/>
    <property type="molecule type" value="Genomic_DNA"/>
</dbReference>
<evidence type="ECO:0000313" key="3">
    <source>
        <dbReference type="EMBL" id="KAK6147935.1"/>
    </source>
</evidence>
<sequence>MGQSINVWRDPWLRDQSNFWTTTQQVDGLEDLRVNDLFVPGSFEWDVGMIEEYFSERDVNQILSIPLCNSGEMDRQIWHFSKTGSYTVNSGYTRLVHRVIDDALGHEASWDKIWKLRIPPKVKFFLWRTCKGCLPTRTNLGRKGVHIPQFCVMCEAHLENCWHTFIDCGFGVDCWHEAHLWTTVNIFADKSVSFQDWVFKMLNDLDQDISTKICMSRRRQQDASSVSGCQLWHLPSRSYWKCNSDAAFFRGDNKYGIGLILRDDTGSVVACRTLCWQGQISVIEGEAVGLLEGIKWAKSLGVPRVVFEMDAKAIVDAIGEPGEDWSELGRIIRSCRKLLESEPSYMVQFTKRQANVVAHALARASCSYVSPSTWVEPPPFVVAHLDNICNSHVP</sequence>
<dbReference type="Pfam" id="PF13966">
    <property type="entry name" value="zf-RVT"/>
    <property type="match status" value="1"/>
</dbReference>
<evidence type="ECO:0000259" key="2">
    <source>
        <dbReference type="Pfam" id="PF13966"/>
    </source>
</evidence>
<dbReference type="InterPro" id="IPR052929">
    <property type="entry name" value="RNase_H-like_EbsB-rel"/>
</dbReference>
<feature type="domain" description="RNase H type-1" evidence="1">
    <location>
        <begin position="243"/>
        <end position="364"/>
    </location>
</feature>
<proteinExistence type="predicted"/>
<dbReference type="Pfam" id="PF13456">
    <property type="entry name" value="RVT_3"/>
    <property type="match status" value="1"/>
</dbReference>
<accession>A0ABR0WL93</accession>
<evidence type="ECO:0000313" key="4">
    <source>
        <dbReference type="Proteomes" id="UP001318860"/>
    </source>
</evidence>
<feature type="domain" description="Reverse transcriptase zinc-binding" evidence="2">
    <location>
        <begin position="86"/>
        <end position="175"/>
    </location>
</feature>
<keyword evidence="4" id="KW-1185">Reference proteome</keyword>
<name>A0ABR0WL93_REHGL</name>
<dbReference type="PANTHER" id="PTHR47074:SF54">
    <property type="entry name" value="RNASE H TYPE-1 DOMAIN-CONTAINING PROTEIN"/>
    <property type="match status" value="1"/>
</dbReference>
<dbReference type="SUPFAM" id="SSF53098">
    <property type="entry name" value="Ribonuclease H-like"/>
    <property type="match status" value="1"/>
</dbReference>
<dbReference type="Gene3D" id="3.30.420.10">
    <property type="entry name" value="Ribonuclease H-like superfamily/Ribonuclease H"/>
    <property type="match status" value="1"/>
</dbReference>
<evidence type="ECO:0000259" key="1">
    <source>
        <dbReference type="Pfam" id="PF13456"/>
    </source>
</evidence>